<dbReference type="PROSITE" id="PS01124">
    <property type="entry name" value="HTH_ARAC_FAMILY_2"/>
    <property type="match status" value="1"/>
</dbReference>
<evidence type="ECO:0000313" key="5">
    <source>
        <dbReference type="EMBL" id="AHH99148.1"/>
    </source>
</evidence>
<dbReference type="InterPro" id="IPR009057">
    <property type="entry name" value="Homeodomain-like_sf"/>
</dbReference>
<dbReference type="STRING" id="1449976.KALB_5787"/>
<gene>
    <name evidence="5" type="ORF">KALB_5787</name>
</gene>
<dbReference type="PANTHER" id="PTHR46796">
    <property type="entry name" value="HTH-TYPE TRANSCRIPTIONAL ACTIVATOR RHAS-RELATED"/>
    <property type="match status" value="1"/>
</dbReference>
<dbReference type="KEGG" id="kal:KALB_5787"/>
<feature type="domain" description="HTH araC/xylS-type" evidence="4">
    <location>
        <begin position="221"/>
        <end position="323"/>
    </location>
</feature>
<dbReference type="SUPFAM" id="SSF46689">
    <property type="entry name" value="Homeodomain-like"/>
    <property type="match status" value="2"/>
</dbReference>
<keyword evidence="6" id="KW-1185">Reference proteome</keyword>
<dbReference type="Gene3D" id="1.10.10.60">
    <property type="entry name" value="Homeodomain-like"/>
    <property type="match status" value="1"/>
</dbReference>
<dbReference type="AlphaFoldDB" id="W5WDC4"/>
<evidence type="ECO:0000256" key="3">
    <source>
        <dbReference type="ARBA" id="ARBA00023163"/>
    </source>
</evidence>
<dbReference type="InterPro" id="IPR050204">
    <property type="entry name" value="AraC_XylS_family_regulators"/>
</dbReference>
<reference evidence="5 6" key="1">
    <citation type="journal article" date="2014" name="BMC Genomics">
        <title>Complete genome sequence of producer of the glycopeptide antibiotic Aculeximycin Kutzneria albida DSM 43870T, a representative of minor genus of Pseudonocardiaceae.</title>
        <authorList>
            <person name="Rebets Y."/>
            <person name="Tokovenko B."/>
            <person name="Lushchyk I."/>
            <person name="Ruckert C."/>
            <person name="Zaburannyi N."/>
            <person name="Bechthold A."/>
            <person name="Kalinowski J."/>
            <person name="Luzhetskyy A."/>
        </authorList>
    </citation>
    <scope>NUCLEOTIDE SEQUENCE [LARGE SCALE GENOMIC DNA]</scope>
    <source>
        <strain evidence="5">DSM 43870</strain>
    </source>
</reference>
<dbReference type="GO" id="GO:0043565">
    <property type="term" value="F:sequence-specific DNA binding"/>
    <property type="evidence" value="ECO:0007669"/>
    <property type="project" value="InterPro"/>
</dbReference>
<keyword evidence="1" id="KW-0805">Transcription regulation</keyword>
<keyword evidence="3" id="KW-0804">Transcription</keyword>
<accession>W5WDC4</accession>
<dbReference type="Proteomes" id="UP000019225">
    <property type="component" value="Chromosome"/>
</dbReference>
<evidence type="ECO:0000259" key="4">
    <source>
        <dbReference type="PROSITE" id="PS01124"/>
    </source>
</evidence>
<dbReference type="SMART" id="SM00342">
    <property type="entry name" value="HTH_ARAC"/>
    <property type="match status" value="1"/>
</dbReference>
<keyword evidence="2" id="KW-0238">DNA-binding</keyword>
<name>W5WDC4_9PSEU</name>
<dbReference type="GO" id="GO:0003700">
    <property type="term" value="F:DNA-binding transcription factor activity"/>
    <property type="evidence" value="ECO:0007669"/>
    <property type="project" value="InterPro"/>
</dbReference>
<dbReference type="PATRIC" id="fig|1449976.3.peg.5809"/>
<protein>
    <recommendedName>
        <fullName evidence="4">HTH araC/xylS-type domain-containing protein</fullName>
    </recommendedName>
</protein>
<dbReference type="RefSeq" id="WP_025359080.1">
    <property type="nucleotide sequence ID" value="NZ_CP007155.1"/>
</dbReference>
<dbReference type="HOGENOM" id="CLU_047930_1_0_11"/>
<dbReference type="InterPro" id="IPR018060">
    <property type="entry name" value="HTH_AraC"/>
</dbReference>
<dbReference type="Pfam" id="PF12833">
    <property type="entry name" value="HTH_18"/>
    <property type="match status" value="1"/>
</dbReference>
<dbReference type="PANTHER" id="PTHR46796:SF12">
    <property type="entry name" value="HTH-TYPE DNA-BINDING TRANSCRIPTIONAL ACTIVATOR EUTR"/>
    <property type="match status" value="1"/>
</dbReference>
<evidence type="ECO:0000313" key="6">
    <source>
        <dbReference type="Proteomes" id="UP000019225"/>
    </source>
</evidence>
<evidence type="ECO:0000256" key="1">
    <source>
        <dbReference type="ARBA" id="ARBA00023015"/>
    </source>
</evidence>
<dbReference type="EMBL" id="CP007155">
    <property type="protein sequence ID" value="AHH99148.1"/>
    <property type="molecule type" value="Genomic_DNA"/>
</dbReference>
<evidence type="ECO:0000256" key="2">
    <source>
        <dbReference type="ARBA" id="ARBA00023125"/>
    </source>
</evidence>
<organism evidence="5 6">
    <name type="scientific">Kutzneria albida DSM 43870</name>
    <dbReference type="NCBI Taxonomy" id="1449976"/>
    <lineage>
        <taxon>Bacteria</taxon>
        <taxon>Bacillati</taxon>
        <taxon>Actinomycetota</taxon>
        <taxon>Actinomycetes</taxon>
        <taxon>Pseudonocardiales</taxon>
        <taxon>Pseudonocardiaceae</taxon>
        <taxon>Kutzneria</taxon>
    </lineage>
</organism>
<proteinExistence type="predicted"/>
<sequence>MPARSGLLPVEHLDFTTSDPEAAQAKFDELYLRNRLHRPDTGSFSMRLRRYVVGGLCMDQLRLRGSLSLDGDPFRDLVFGFLRGGRWSGATRREELRGRAGLAFAHPMQDAAVYTGLDLDCCALTLPADAVRRAAAEQFGHDRVRFVAMAPISSDMRDCWRAAAEFAHQQLRTPPSTLREPLVHTQVVHLLAAVALAAFPNTTMTADYLRGPGWVAPAGLRRAVAFIDAHADQPLTLSGIAAAARVGPRALQYAFRRHHNTTPMGYLRRVRLDRAHQDLLAAVRTGADSVAEIARRWGFANPARFAALYRESYGRPPHGDLVHEPL</sequence>
<dbReference type="eggNOG" id="COG2207">
    <property type="taxonomic scope" value="Bacteria"/>
</dbReference>